<dbReference type="PANTHER" id="PTHR43163:SF6">
    <property type="entry name" value="DIPEPTIDE TRANSPORT SYSTEM PERMEASE PROTEIN DPPB-RELATED"/>
    <property type="match status" value="1"/>
</dbReference>
<dbReference type="NCBIfam" id="NF045470">
    <property type="entry name" value="Opp2B"/>
    <property type="match status" value="1"/>
</dbReference>
<proteinExistence type="inferred from homology"/>
<evidence type="ECO:0000256" key="5">
    <source>
        <dbReference type="ARBA" id="ARBA00022692"/>
    </source>
</evidence>
<evidence type="ECO:0000313" key="13">
    <source>
        <dbReference type="EMBL" id="TDL78296.1"/>
    </source>
</evidence>
<keyword evidence="9 11" id="KW-0472">Membrane</keyword>
<name>A0A4R6AAK7_9RHOB</name>
<feature type="transmembrane region" description="Helical" evidence="11">
    <location>
        <begin position="289"/>
        <end position="315"/>
    </location>
</feature>
<evidence type="ECO:0000259" key="12">
    <source>
        <dbReference type="PROSITE" id="PS50928"/>
    </source>
</evidence>
<sequence length="322" mass="34730">MFCAWGGNLARQLVGRLVSLIPILFGVSVVVFLLVRLIPGDPVVALLGMEATPEAVAALRARYALDDPWAVQYLAWMKNLLTGDFGRSVQSGREVLPLLMGALLPTLWLALAATLVSLLIAIPTGVIAATRRDTAADAFASLLSLFGLSMPSFWIGVLLILLFSIHLPLLPASGYVAPGEDLGRFLTHLVLPAITLGTALAAAIMRMTRSTMLEVLQADYVRTARAKGLPHRTVIWKHAYRNAQIPIITLIGIQFGQVLGGVVITETIFSWPGIGKLTVDAIFARDYPVVQGAVLLTAGLFVFINLVTDIVYTIVDPRLRLS</sequence>
<dbReference type="GO" id="GO:0015099">
    <property type="term" value="F:nickel cation transmembrane transporter activity"/>
    <property type="evidence" value="ECO:0007669"/>
    <property type="project" value="InterPro"/>
</dbReference>
<keyword evidence="3" id="KW-1003">Cell membrane</keyword>
<evidence type="ECO:0000256" key="8">
    <source>
        <dbReference type="ARBA" id="ARBA00023112"/>
    </source>
</evidence>
<evidence type="ECO:0000256" key="2">
    <source>
        <dbReference type="ARBA" id="ARBA00022448"/>
    </source>
</evidence>
<evidence type="ECO:0000256" key="10">
    <source>
        <dbReference type="ARBA" id="ARBA00024202"/>
    </source>
</evidence>
<dbReference type="InterPro" id="IPR045621">
    <property type="entry name" value="BPD_transp_1_N"/>
</dbReference>
<evidence type="ECO:0000256" key="4">
    <source>
        <dbReference type="ARBA" id="ARBA00022596"/>
    </source>
</evidence>
<keyword evidence="5 11" id="KW-0812">Transmembrane</keyword>
<comment type="subcellular location">
    <subcellularLocation>
        <location evidence="1 11">Cell membrane</location>
        <topology evidence="1 11">Multi-pass membrane protein</topology>
    </subcellularLocation>
</comment>
<dbReference type="AlphaFoldDB" id="A0A4R6AAK7"/>
<keyword evidence="4" id="KW-0533">Nickel</keyword>
<dbReference type="InterPro" id="IPR000515">
    <property type="entry name" value="MetI-like"/>
</dbReference>
<feature type="transmembrane region" description="Helical" evidence="11">
    <location>
        <begin position="17"/>
        <end position="38"/>
    </location>
</feature>
<dbReference type="OrthoDB" id="9807402at2"/>
<organism evidence="13 14">
    <name type="scientific">Palleronia sediminis</name>
    <dbReference type="NCBI Taxonomy" id="2547833"/>
    <lineage>
        <taxon>Bacteria</taxon>
        <taxon>Pseudomonadati</taxon>
        <taxon>Pseudomonadota</taxon>
        <taxon>Alphaproteobacteria</taxon>
        <taxon>Rhodobacterales</taxon>
        <taxon>Roseobacteraceae</taxon>
        <taxon>Palleronia</taxon>
    </lineage>
</organism>
<dbReference type="Gene3D" id="1.10.3720.10">
    <property type="entry name" value="MetI-like"/>
    <property type="match status" value="1"/>
</dbReference>
<evidence type="ECO:0000256" key="6">
    <source>
        <dbReference type="ARBA" id="ARBA00022989"/>
    </source>
</evidence>
<evidence type="ECO:0000256" key="11">
    <source>
        <dbReference type="RuleBase" id="RU363032"/>
    </source>
</evidence>
<comment type="caution">
    <text evidence="13">The sequence shown here is derived from an EMBL/GenBank/DDBJ whole genome shotgun (WGS) entry which is preliminary data.</text>
</comment>
<dbReference type="PROSITE" id="PS50928">
    <property type="entry name" value="ABC_TM1"/>
    <property type="match status" value="1"/>
</dbReference>
<dbReference type="PANTHER" id="PTHR43163">
    <property type="entry name" value="DIPEPTIDE TRANSPORT SYSTEM PERMEASE PROTEIN DPPB-RELATED"/>
    <property type="match status" value="1"/>
</dbReference>
<dbReference type="InterPro" id="IPR035906">
    <property type="entry name" value="MetI-like_sf"/>
</dbReference>
<feature type="transmembrane region" description="Helical" evidence="11">
    <location>
        <begin position="107"/>
        <end position="130"/>
    </location>
</feature>
<keyword evidence="7" id="KW-0406">Ion transport</keyword>
<feature type="transmembrane region" description="Helical" evidence="11">
    <location>
        <begin position="142"/>
        <end position="165"/>
    </location>
</feature>
<keyword evidence="6 11" id="KW-1133">Transmembrane helix</keyword>
<dbReference type="InterPro" id="IPR050045">
    <property type="entry name" value="Opp2B"/>
</dbReference>
<evidence type="ECO:0000256" key="7">
    <source>
        <dbReference type="ARBA" id="ARBA00023065"/>
    </source>
</evidence>
<evidence type="ECO:0000256" key="9">
    <source>
        <dbReference type="ARBA" id="ARBA00023136"/>
    </source>
</evidence>
<feature type="domain" description="ABC transmembrane type-1" evidence="12">
    <location>
        <begin position="103"/>
        <end position="312"/>
    </location>
</feature>
<evidence type="ECO:0000313" key="14">
    <source>
        <dbReference type="Proteomes" id="UP000295701"/>
    </source>
</evidence>
<dbReference type="Pfam" id="PF00528">
    <property type="entry name" value="BPD_transp_1"/>
    <property type="match status" value="1"/>
</dbReference>
<comment type="similarity">
    <text evidence="10">Belongs to the binding-protein-dependent transport system permease family. OppBC subfamily.</text>
</comment>
<dbReference type="EMBL" id="SNAA01000012">
    <property type="protein sequence ID" value="TDL78296.1"/>
    <property type="molecule type" value="Genomic_DNA"/>
</dbReference>
<keyword evidence="2 11" id="KW-0813">Transport</keyword>
<keyword evidence="8" id="KW-0921">Nickel transport</keyword>
<dbReference type="GO" id="GO:0005886">
    <property type="term" value="C:plasma membrane"/>
    <property type="evidence" value="ECO:0007669"/>
    <property type="project" value="UniProtKB-SubCell"/>
</dbReference>
<dbReference type="CDD" id="cd06261">
    <property type="entry name" value="TM_PBP2"/>
    <property type="match status" value="1"/>
</dbReference>
<feature type="transmembrane region" description="Helical" evidence="11">
    <location>
        <begin position="185"/>
        <end position="204"/>
    </location>
</feature>
<keyword evidence="14" id="KW-1185">Reference proteome</keyword>
<feature type="transmembrane region" description="Helical" evidence="11">
    <location>
        <begin position="247"/>
        <end position="269"/>
    </location>
</feature>
<dbReference type="SUPFAM" id="SSF161098">
    <property type="entry name" value="MetI-like"/>
    <property type="match status" value="1"/>
</dbReference>
<accession>A0A4R6AAK7</accession>
<protein>
    <submittedName>
        <fullName evidence="13">ABC transporter permease</fullName>
    </submittedName>
</protein>
<evidence type="ECO:0000256" key="3">
    <source>
        <dbReference type="ARBA" id="ARBA00022475"/>
    </source>
</evidence>
<gene>
    <name evidence="13" type="ORF">E2L08_11365</name>
</gene>
<evidence type="ECO:0000256" key="1">
    <source>
        <dbReference type="ARBA" id="ARBA00004651"/>
    </source>
</evidence>
<reference evidence="13 14" key="1">
    <citation type="submission" date="2019-03" db="EMBL/GenBank/DDBJ databases">
        <title>Primorskyibacter sp. SS33 isolated from sediments.</title>
        <authorList>
            <person name="Xunke S."/>
        </authorList>
    </citation>
    <scope>NUCLEOTIDE SEQUENCE [LARGE SCALE GENOMIC DNA]</scope>
    <source>
        <strain evidence="13 14">SS33</strain>
    </source>
</reference>
<dbReference type="GO" id="GO:0071916">
    <property type="term" value="F:dipeptide transmembrane transporter activity"/>
    <property type="evidence" value="ECO:0007669"/>
    <property type="project" value="TreeGrafter"/>
</dbReference>
<dbReference type="Pfam" id="PF19300">
    <property type="entry name" value="BPD_transp_1_N"/>
    <property type="match status" value="1"/>
</dbReference>
<dbReference type="Proteomes" id="UP000295701">
    <property type="component" value="Unassembled WGS sequence"/>
</dbReference>